<evidence type="ECO:0000313" key="3">
    <source>
        <dbReference type="EMBL" id="PKR90109.1"/>
    </source>
</evidence>
<dbReference type="AlphaFoldDB" id="A0A1I4VH23"/>
<gene>
    <name evidence="3" type="ORF">CXZ10_01590</name>
</gene>
<organism evidence="3 4">
    <name type="scientific">Pleomorphomonas diazotrophica</name>
    <dbReference type="NCBI Taxonomy" id="1166257"/>
    <lineage>
        <taxon>Bacteria</taxon>
        <taxon>Pseudomonadati</taxon>
        <taxon>Pseudomonadota</taxon>
        <taxon>Alphaproteobacteria</taxon>
        <taxon>Hyphomicrobiales</taxon>
        <taxon>Pleomorphomonadaceae</taxon>
        <taxon>Pleomorphomonas</taxon>
    </lineage>
</organism>
<name>A0A1I4VH23_9HYPH</name>
<accession>A0A1I4VH23</accession>
<dbReference type="EMBL" id="PJNW01000002">
    <property type="protein sequence ID" value="PKR90109.1"/>
    <property type="molecule type" value="Genomic_DNA"/>
</dbReference>
<keyword evidence="4" id="KW-1185">Reference proteome</keyword>
<proteinExistence type="predicted"/>
<comment type="caution">
    <text evidence="3">The sequence shown here is derived from an EMBL/GenBank/DDBJ whole genome shotgun (WGS) entry which is preliminary data.</text>
</comment>
<dbReference type="PROSITE" id="PS51502">
    <property type="entry name" value="S_R_A_B_BARREL"/>
    <property type="match status" value="1"/>
</dbReference>
<dbReference type="InterPro" id="IPR013097">
    <property type="entry name" value="Dabb"/>
</dbReference>
<dbReference type="Proteomes" id="UP000233491">
    <property type="component" value="Unassembled WGS sequence"/>
</dbReference>
<feature type="domain" description="Stress-response A/B barrel" evidence="2">
    <location>
        <begin position="2"/>
        <end position="100"/>
    </location>
</feature>
<dbReference type="PANTHER" id="PTHR33178:SF10">
    <property type="entry name" value="STRESS-RESPONSE A_B BARREL DOMAIN-CONTAINING PROTEIN"/>
    <property type="match status" value="1"/>
</dbReference>
<dbReference type="SUPFAM" id="SSF54909">
    <property type="entry name" value="Dimeric alpha+beta barrel"/>
    <property type="match status" value="1"/>
</dbReference>
<comment type="subunit">
    <text evidence="1">Homodimer.</text>
</comment>
<evidence type="ECO:0000259" key="2">
    <source>
        <dbReference type="PROSITE" id="PS51502"/>
    </source>
</evidence>
<dbReference type="InterPro" id="IPR011008">
    <property type="entry name" value="Dimeric_a/b-barrel"/>
</dbReference>
<dbReference type="RefSeq" id="WP_101287206.1">
    <property type="nucleotide sequence ID" value="NZ_FOUQ01000011.1"/>
</dbReference>
<dbReference type="InterPro" id="IPR044662">
    <property type="entry name" value="HS1/DABB1-like"/>
</dbReference>
<reference evidence="3 4" key="1">
    <citation type="submission" date="2017-12" db="EMBL/GenBank/DDBJ databases">
        <title>Anaerobic carbon monoxide metabolism by Pleomorphomonas carboxyditropha sp. nov., a new mesophilic hydrogenogenic carboxidotroph.</title>
        <authorList>
            <person name="Esquivel-Elizondo S."/>
            <person name="Krajmalnik-Brown R."/>
        </authorList>
    </citation>
    <scope>NUCLEOTIDE SEQUENCE [LARGE SCALE GENOMIC DNA]</scope>
    <source>
        <strain evidence="3 4">R5-392</strain>
    </source>
</reference>
<sequence>MILHCVFMKMPAGTSSADILKLYGAVAALKSFVPGMVDFKAGPNASPEGLGHGFQHGFVVTFTDAAARDAYLVHPEHVKVGDKIVAAAEGGLEGILVYDFEV</sequence>
<dbReference type="SMART" id="SM00886">
    <property type="entry name" value="Dabb"/>
    <property type="match status" value="1"/>
</dbReference>
<evidence type="ECO:0000313" key="4">
    <source>
        <dbReference type="Proteomes" id="UP000233491"/>
    </source>
</evidence>
<dbReference type="OrthoDB" id="9816070at2"/>
<dbReference type="Gene3D" id="3.30.70.100">
    <property type="match status" value="1"/>
</dbReference>
<protein>
    <submittedName>
        <fullName evidence="3">Stress responsive protein</fullName>
    </submittedName>
</protein>
<dbReference type="Pfam" id="PF07876">
    <property type="entry name" value="Dabb"/>
    <property type="match status" value="1"/>
</dbReference>
<evidence type="ECO:0000256" key="1">
    <source>
        <dbReference type="ARBA" id="ARBA00011738"/>
    </source>
</evidence>
<dbReference type="PANTHER" id="PTHR33178">
    <property type="match status" value="1"/>
</dbReference>